<evidence type="ECO:0000313" key="2">
    <source>
        <dbReference type="Proteomes" id="UP001565200"/>
    </source>
</evidence>
<reference evidence="1 2" key="1">
    <citation type="submission" date="2024-03" db="EMBL/GenBank/DDBJ databases">
        <title>Mouse gut bacterial collection (mGBC) of GemPharmatech.</title>
        <authorList>
            <person name="He Y."/>
            <person name="Dong L."/>
            <person name="Wu D."/>
            <person name="Gao X."/>
            <person name="Lin Z."/>
        </authorList>
    </citation>
    <scope>NUCLEOTIDE SEQUENCE [LARGE SCALE GENOMIC DNA]</scope>
    <source>
        <strain evidence="1 2">54-13</strain>
    </source>
</reference>
<comment type="caution">
    <text evidence="1">The sequence shown here is derived from an EMBL/GenBank/DDBJ whole genome shotgun (WGS) entry which is preliminary data.</text>
</comment>
<dbReference type="Gene3D" id="1.20.120.1490">
    <property type="match status" value="1"/>
</dbReference>
<protein>
    <submittedName>
        <fullName evidence="1">Spy/CpxP family protein refolding chaperone</fullName>
    </submittedName>
</protein>
<dbReference type="EMBL" id="JBCLPP010000008">
    <property type="protein sequence ID" value="MEY8244785.1"/>
    <property type="molecule type" value="Genomic_DNA"/>
</dbReference>
<evidence type="ECO:0000313" key="1">
    <source>
        <dbReference type="EMBL" id="MEY8244785.1"/>
    </source>
</evidence>
<proteinExistence type="predicted"/>
<gene>
    <name evidence="1" type="ORF">AAK873_04010</name>
</gene>
<name>A0ABV4CTS7_9BACT</name>
<accession>A0ABV4CTS7</accession>
<sequence>MVLAAVSLNTAAADPQSEKGRKEWFREFRQYKHEFIIKELNLSKEQQEQFFPLYEEMDKSIHQLNRQTRALEKKIDRSKEPISDLEYEKAAEALYELKGKEAETEMAYFNKFKTILTPRQMYELKKAERKFTQELMMQHSRMRAGKKR</sequence>
<keyword evidence="2" id="KW-1185">Reference proteome</keyword>
<dbReference type="RefSeq" id="WP_121698889.1">
    <property type="nucleotide sequence ID" value="NZ_JBCLPP010000008.1"/>
</dbReference>
<dbReference type="Proteomes" id="UP001565200">
    <property type="component" value="Unassembled WGS sequence"/>
</dbReference>
<organism evidence="1 2">
    <name type="scientific">Heminiphilus faecis</name>
    <dbReference type="NCBI Taxonomy" id="2601703"/>
    <lineage>
        <taxon>Bacteria</taxon>
        <taxon>Pseudomonadati</taxon>
        <taxon>Bacteroidota</taxon>
        <taxon>Bacteroidia</taxon>
        <taxon>Bacteroidales</taxon>
        <taxon>Muribaculaceae</taxon>
        <taxon>Heminiphilus</taxon>
    </lineage>
</organism>